<keyword evidence="1" id="KW-0863">Zinc-finger</keyword>
<feature type="region of interest" description="Disordered" evidence="2">
    <location>
        <begin position="880"/>
        <end position="936"/>
    </location>
</feature>
<evidence type="ECO:0000259" key="3">
    <source>
        <dbReference type="PROSITE" id="PS50158"/>
    </source>
</evidence>
<reference evidence="4 5" key="1">
    <citation type="journal article" name="Sci. Rep.">
        <title>Genome-scale phylogenetic analyses confirm Olpidium as the closest living zoosporic fungus to the non-flagellated, terrestrial fungi.</title>
        <authorList>
            <person name="Chang Y."/>
            <person name="Rochon D."/>
            <person name="Sekimoto S."/>
            <person name="Wang Y."/>
            <person name="Chovatia M."/>
            <person name="Sandor L."/>
            <person name="Salamov A."/>
            <person name="Grigoriev I.V."/>
            <person name="Stajich J.E."/>
            <person name="Spatafora J.W."/>
        </authorList>
    </citation>
    <scope>NUCLEOTIDE SEQUENCE [LARGE SCALE GENOMIC DNA]</scope>
    <source>
        <strain evidence="4">S191</strain>
    </source>
</reference>
<feature type="compositionally biased region" description="Low complexity" evidence="2">
    <location>
        <begin position="176"/>
        <end position="196"/>
    </location>
</feature>
<dbReference type="AlphaFoldDB" id="A0A8H7ZX08"/>
<sequence>MNQSYADASWPLASGHVRAVCIRSNHHLHTPEVPPAAERRRLPLSGNRQTHPPRLLGFPPSRPPLDGTVVCTAAVGARPARAAFRDGLCRRAAVVVAPGGALKRLRAGATAPGAGADGRPGPAAAASGCGKLVAAEVAEFAGIGAAAVFRPAAPAPFVVLLVSPLPPFSPGPTPSSSPSSAPSSASSPRPPRSSLGGAAGGKVSRGISRRRRPVVPAVCHFARAERARPGRIAVRRPSPFCVRAGLFLASHVTTAVSAFPSPLPTHAATGRRDPPPPLPGLGAAREGHDGIVRAPVSPPCAAISSHRGVVGLRRAQEPVPLARARRRSSAPPHQQSSGPRRGGPSHTPRVTHANQWAWKMMTRAFSLDEELSEKCPLNNPLARTFLGAVPKYNRTGRAPALNDFVDKLEMAARISEETLDLAANRLTGQAAVLPYHGISPKGAPASRNGKVYGDNTAKLLKRSSKIHRGVQHIIPYGTPRRCPEERHANDTCIERPRGVQEAARRDFRVTTCGVTKKASSLPINWAGATGEIAKNDLKKVRCFNCGRKGHMAQNCRSPKKEKTKRGEPALKFEGPKKPRESGLQVTCTAGIIKGKVDPQDGAVRASDRRTRMTVDRGATRHMIPDASWFSTSQLSNKMPLFSVPATTYHSLDILFKADRHTLILQAGKVAATSTSDDHDRLFYLDGTVNVADSGGAATDNDTDPDFAIRTNGVDGSALTVTIKSDIDQIWNSATLPPYAHSPRASHFTTALRCPPVAPPSAARRATFGCPAPVKRHPVPARRATFGRPAPAKRHPVPARRVTFGCPAPAKRHPVPARHAAFGHLSRHLRPPRSRQAPSGARRRAYSCASPRMPYGSVYMLDEYFHEHNCATADGRGVPDCAVARPSNRPSTDATEGGRRAKAGAGQRAAGEGRRAKGERRSKGGSGGGGIEGRTAP</sequence>
<comment type="caution">
    <text evidence="4">The sequence shown here is derived from an EMBL/GenBank/DDBJ whole genome shotgun (WGS) entry which is preliminary data.</text>
</comment>
<dbReference type="InterPro" id="IPR036875">
    <property type="entry name" value="Znf_CCHC_sf"/>
</dbReference>
<accession>A0A8H7ZX08</accession>
<dbReference type="PROSITE" id="PS50158">
    <property type="entry name" value="ZF_CCHC"/>
    <property type="match status" value="1"/>
</dbReference>
<feature type="compositionally biased region" description="Gly residues" evidence="2">
    <location>
        <begin position="923"/>
        <end position="936"/>
    </location>
</feature>
<dbReference type="SMART" id="SM00343">
    <property type="entry name" value="ZnF_C2HC"/>
    <property type="match status" value="1"/>
</dbReference>
<evidence type="ECO:0000256" key="1">
    <source>
        <dbReference type="PROSITE-ProRule" id="PRU00047"/>
    </source>
</evidence>
<keyword evidence="5" id="KW-1185">Reference proteome</keyword>
<dbReference type="GO" id="GO:0008270">
    <property type="term" value="F:zinc ion binding"/>
    <property type="evidence" value="ECO:0007669"/>
    <property type="project" value="UniProtKB-KW"/>
</dbReference>
<feature type="domain" description="CCHC-type" evidence="3">
    <location>
        <begin position="541"/>
        <end position="557"/>
    </location>
</feature>
<feature type="region of interest" description="Disordered" evidence="2">
    <location>
        <begin position="554"/>
        <end position="581"/>
    </location>
</feature>
<feature type="compositionally biased region" description="Basic and acidic residues" evidence="2">
    <location>
        <begin position="910"/>
        <end position="921"/>
    </location>
</feature>
<dbReference type="Pfam" id="PF00098">
    <property type="entry name" value="zf-CCHC"/>
    <property type="match status" value="1"/>
</dbReference>
<protein>
    <recommendedName>
        <fullName evidence="3">CCHC-type domain-containing protein</fullName>
    </recommendedName>
</protein>
<dbReference type="EMBL" id="JAEFCI010004382">
    <property type="protein sequence ID" value="KAG5460981.1"/>
    <property type="molecule type" value="Genomic_DNA"/>
</dbReference>
<feature type="region of interest" description="Disordered" evidence="2">
    <location>
        <begin position="320"/>
        <end position="350"/>
    </location>
</feature>
<feature type="region of interest" description="Disordered" evidence="2">
    <location>
        <begin position="822"/>
        <end position="845"/>
    </location>
</feature>
<evidence type="ECO:0000256" key="2">
    <source>
        <dbReference type="SAM" id="MobiDB-lite"/>
    </source>
</evidence>
<gene>
    <name evidence="4" type="ORF">BJ554DRAFT_6899</name>
</gene>
<feature type="non-terminal residue" evidence="4">
    <location>
        <position position="936"/>
    </location>
</feature>
<dbReference type="Gene3D" id="4.10.60.10">
    <property type="entry name" value="Zinc finger, CCHC-type"/>
    <property type="match status" value="1"/>
</dbReference>
<proteinExistence type="predicted"/>
<keyword evidence="1" id="KW-0479">Metal-binding</keyword>
<feature type="region of interest" description="Disordered" evidence="2">
    <location>
        <begin position="169"/>
        <end position="209"/>
    </location>
</feature>
<dbReference type="OrthoDB" id="427960at2759"/>
<name>A0A8H7ZX08_9FUNG</name>
<feature type="compositionally biased region" description="Basic and acidic residues" evidence="2">
    <location>
        <begin position="558"/>
        <end position="580"/>
    </location>
</feature>
<evidence type="ECO:0000313" key="4">
    <source>
        <dbReference type="EMBL" id="KAG5460981.1"/>
    </source>
</evidence>
<dbReference type="SUPFAM" id="SSF57756">
    <property type="entry name" value="Retrovirus zinc finger-like domains"/>
    <property type="match status" value="1"/>
</dbReference>
<dbReference type="Proteomes" id="UP000673691">
    <property type="component" value="Unassembled WGS sequence"/>
</dbReference>
<dbReference type="GO" id="GO:0003676">
    <property type="term" value="F:nucleic acid binding"/>
    <property type="evidence" value="ECO:0007669"/>
    <property type="project" value="InterPro"/>
</dbReference>
<feature type="region of interest" description="Disordered" evidence="2">
    <location>
        <begin position="263"/>
        <end position="286"/>
    </location>
</feature>
<dbReference type="InterPro" id="IPR001878">
    <property type="entry name" value="Znf_CCHC"/>
</dbReference>
<keyword evidence="1" id="KW-0862">Zinc</keyword>
<feature type="region of interest" description="Disordered" evidence="2">
    <location>
        <begin position="29"/>
        <end position="61"/>
    </location>
</feature>
<organism evidence="4 5">
    <name type="scientific">Olpidium bornovanus</name>
    <dbReference type="NCBI Taxonomy" id="278681"/>
    <lineage>
        <taxon>Eukaryota</taxon>
        <taxon>Fungi</taxon>
        <taxon>Fungi incertae sedis</taxon>
        <taxon>Olpidiomycota</taxon>
        <taxon>Olpidiomycotina</taxon>
        <taxon>Olpidiomycetes</taxon>
        <taxon>Olpidiales</taxon>
        <taxon>Olpidiaceae</taxon>
        <taxon>Olpidium</taxon>
    </lineage>
</organism>
<evidence type="ECO:0000313" key="5">
    <source>
        <dbReference type="Proteomes" id="UP000673691"/>
    </source>
</evidence>